<dbReference type="Proteomes" id="UP001153069">
    <property type="component" value="Unassembled WGS sequence"/>
</dbReference>
<keyword evidence="2" id="KW-0812">Transmembrane</keyword>
<dbReference type="EMBL" id="CAICTM010000313">
    <property type="protein sequence ID" value="CAB9507633.1"/>
    <property type="molecule type" value="Genomic_DNA"/>
</dbReference>
<dbReference type="Pfam" id="PF09826">
    <property type="entry name" value="Beta_propel"/>
    <property type="match status" value="1"/>
</dbReference>
<reference evidence="3" key="1">
    <citation type="submission" date="2020-06" db="EMBL/GenBank/DDBJ databases">
        <authorList>
            <consortium name="Plant Systems Biology data submission"/>
        </authorList>
    </citation>
    <scope>NUCLEOTIDE SEQUENCE</scope>
    <source>
        <strain evidence="3">D6</strain>
    </source>
</reference>
<evidence type="ECO:0000256" key="2">
    <source>
        <dbReference type="SAM" id="Phobius"/>
    </source>
</evidence>
<name>A0A9N8DRA1_9STRA</name>
<gene>
    <name evidence="3" type="ORF">SEMRO_314_G115050.1</name>
</gene>
<protein>
    <submittedName>
        <fullName evidence="3">Beta propeller domain protein</fullName>
    </submittedName>
</protein>
<keyword evidence="2" id="KW-0472">Membrane</keyword>
<dbReference type="InterPro" id="IPR019198">
    <property type="entry name" value="Beta_propeller_containing"/>
</dbReference>
<feature type="transmembrane region" description="Helical" evidence="2">
    <location>
        <begin position="69"/>
        <end position="90"/>
    </location>
</feature>
<sequence length="973" mass="106976">MKDSSTKEEDHASVEVEEGIANVVPNDDAKSETSEETVPSVESGSNSSVSKAAAESSTESRRRRRRRRYAYAAAIGLMVIVAAIIVGVVVGTCNKEADHQTAASSSSSSNNNKNDKDVPEQEQEQEQDNTVEEIVVVDVVDPEILDMVDEIADPDVSLDLGNGENFPNPFGKIQLPPLMTKEILQPYNTKEEFQADLTLAAENTVNRVIRHNLMRHAHNHHQLDQQPSEQAAVDAAMGVASAAAKQASAAKIKKTSLTNNQEHDADEADLLKNDETYVYAAFGDYLVVWDRRQGTIIAQEKMPDPKTADKNAEEGIDDNNADHDDWYFFFPGGGSFLYIESIQLTESHVLVAVGGMDNYNDYNLGYGEKGTHLRVYTKPTSTNPALTLVATKDIHGYFSEARYLEQTNSVHICTGGDFNTYSLLVEPFDLYHFQFMNKTQYYHAASRKAREELIPKFVQEVSNFFLEANNGQFPRTMKINSWATTAGDDPAAGAPEDVDLSMPIDYGVMDDAYRAFLQVTSIKVDALPTAPLTDTTTDLLSTSAATVIGPSANSKLYATQDSLVLNIDQYHWNSPDEQSTETLHLIHMKVNANDATTTFYGAASLPGSLPNKYAIDIEGTDLRVATTQQHWFPLDQTWDVCGDSWQFDDQCMNEVNWNTCFDTALNCRNVVKTGCPYTFTCQDSGSEPESSTDNLVTVLDISQEGIMTEIGHVEIGEPHEVITAVHFGEAFSYAMTFDQRDPFYVLNLPAGQAPTITGVLKPDDGFSSYLQPLNDDATMLVGIGQNVTGTGREQRSTGLLITVFDVSDMAAPVVLATKMLDSSLDGSSFSDAEFDNRAVQYSNGRLVIPMTVLHTFDASAMMVGDEVPLDATFPPEPTFDESKNFEGFIVLDVGNAATTGIQEILRINHASPSGRNCHYCGGFNNLRRSFLYEDDDILMTVYDNLVISTDIGTGTPKWAFNVTIEGEDNSCCY</sequence>
<comment type="caution">
    <text evidence="3">The sequence shown here is derived from an EMBL/GenBank/DDBJ whole genome shotgun (WGS) entry which is preliminary data.</text>
</comment>
<feature type="region of interest" description="Disordered" evidence="1">
    <location>
        <begin position="100"/>
        <end position="131"/>
    </location>
</feature>
<organism evidence="3 4">
    <name type="scientific">Seminavis robusta</name>
    <dbReference type="NCBI Taxonomy" id="568900"/>
    <lineage>
        <taxon>Eukaryota</taxon>
        <taxon>Sar</taxon>
        <taxon>Stramenopiles</taxon>
        <taxon>Ochrophyta</taxon>
        <taxon>Bacillariophyta</taxon>
        <taxon>Bacillariophyceae</taxon>
        <taxon>Bacillariophycidae</taxon>
        <taxon>Naviculales</taxon>
        <taxon>Naviculaceae</taxon>
        <taxon>Seminavis</taxon>
    </lineage>
</organism>
<feature type="compositionally biased region" description="Acidic residues" evidence="1">
    <location>
        <begin position="120"/>
        <end position="131"/>
    </location>
</feature>
<dbReference type="AlphaFoldDB" id="A0A9N8DRA1"/>
<feature type="region of interest" description="Disordered" evidence="1">
    <location>
        <begin position="1"/>
        <end position="63"/>
    </location>
</feature>
<keyword evidence="2" id="KW-1133">Transmembrane helix</keyword>
<proteinExistence type="predicted"/>
<feature type="compositionally biased region" description="Basic and acidic residues" evidence="1">
    <location>
        <begin position="1"/>
        <end position="14"/>
    </location>
</feature>
<accession>A0A9N8DRA1</accession>
<evidence type="ECO:0000313" key="4">
    <source>
        <dbReference type="Proteomes" id="UP001153069"/>
    </source>
</evidence>
<evidence type="ECO:0000313" key="3">
    <source>
        <dbReference type="EMBL" id="CAB9507633.1"/>
    </source>
</evidence>
<feature type="compositionally biased region" description="Low complexity" evidence="1">
    <location>
        <begin position="36"/>
        <end position="57"/>
    </location>
</feature>
<dbReference type="OrthoDB" id="10264491at2759"/>
<evidence type="ECO:0000256" key="1">
    <source>
        <dbReference type="SAM" id="MobiDB-lite"/>
    </source>
</evidence>
<keyword evidence="4" id="KW-1185">Reference proteome</keyword>